<evidence type="ECO:0000256" key="12">
    <source>
        <dbReference type="SAM" id="Phobius"/>
    </source>
</evidence>
<dbReference type="OMA" id="DIPDCYC"/>
<dbReference type="InterPro" id="IPR045050">
    <property type="entry name" value="Synaptotagmin_plant"/>
</dbReference>
<dbReference type="Gene3D" id="2.60.40.150">
    <property type="entry name" value="C2 domain"/>
    <property type="match status" value="2"/>
</dbReference>
<keyword evidence="11 12" id="KW-0472">Membrane</keyword>
<dbReference type="CDD" id="cd00030">
    <property type="entry name" value="C2"/>
    <property type="match status" value="2"/>
</dbReference>
<evidence type="ECO:0000259" key="13">
    <source>
        <dbReference type="PROSITE" id="PS50004"/>
    </source>
</evidence>
<comment type="subcellular location">
    <subcellularLocation>
        <location evidence="1">Membrane</location>
        <topology evidence="1">Single-pass membrane protein</topology>
    </subcellularLocation>
</comment>
<keyword evidence="7" id="KW-0106">Calcium</keyword>
<evidence type="ECO:0000256" key="5">
    <source>
        <dbReference type="ARBA" id="ARBA00022723"/>
    </source>
</evidence>
<evidence type="ECO:0000256" key="3">
    <source>
        <dbReference type="ARBA" id="ARBA00022448"/>
    </source>
</evidence>
<dbReference type="Proteomes" id="UP000825935">
    <property type="component" value="Chromosome 7"/>
</dbReference>
<evidence type="ECO:0000256" key="4">
    <source>
        <dbReference type="ARBA" id="ARBA00022692"/>
    </source>
</evidence>
<evidence type="ECO:0000313" key="15">
    <source>
        <dbReference type="EMBL" id="KAH7433637.1"/>
    </source>
</evidence>
<comment type="similarity">
    <text evidence="2">Belongs to the synaptotagmin family.</text>
</comment>
<dbReference type="SUPFAM" id="SSF49562">
    <property type="entry name" value="C2 domain (Calcium/lipid-binding domain, CaLB)"/>
    <property type="match status" value="2"/>
</dbReference>
<evidence type="ECO:0000313" key="16">
    <source>
        <dbReference type="Proteomes" id="UP000825935"/>
    </source>
</evidence>
<dbReference type="PANTHER" id="PTHR10774:SF188">
    <property type="entry name" value="SYNAPTOTAGMIN-2"/>
    <property type="match status" value="1"/>
</dbReference>
<keyword evidence="10" id="KW-0446">Lipid-binding</keyword>
<dbReference type="GO" id="GO:0016020">
    <property type="term" value="C:membrane"/>
    <property type="evidence" value="ECO:0007669"/>
    <property type="project" value="UniProtKB-SubCell"/>
</dbReference>
<dbReference type="InterPro" id="IPR000008">
    <property type="entry name" value="C2_dom"/>
</dbReference>
<dbReference type="InterPro" id="IPR039010">
    <property type="entry name" value="Synaptotagmin_SMP"/>
</dbReference>
<evidence type="ECO:0000256" key="8">
    <source>
        <dbReference type="ARBA" id="ARBA00022989"/>
    </source>
</evidence>
<dbReference type="OrthoDB" id="67700at2759"/>
<dbReference type="Pfam" id="PF00168">
    <property type="entry name" value="C2"/>
    <property type="match status" value="2"/>
</dbReference>
<evidence type="ECO:0000256" key="11">
    <source>
        <dbReference type="ARBA" id="ARBA00023136"/>
    </source>
</evidence>
<feature type="domain" description="C2" evidence="13">
    <location>
        <begin position="398"/>
        <end position="516"/>
    </location>
</feature>
<gene>
    <name evidence="15" type="ORF">KP509_07G078600</name>
</gene>
<keyword evidence="4 12" id="KW-0812">Transmembrane</keyword>
<name>A0A8T2UCF6_CERRI</name>
<evidence type="ECO:0000256" key="7">
    <source>
        <dbReference type="ARBA" id="ARBA00022837"/>
    </source>
</evidence>
<accession>A0A8T2UCF6</accession>
<dbReference type="GO" id="GO:0008289">
    <property type="term" value="F:lipid binding"/>
    <property type="evidence" value="ECO:0007669"/>
    <property type="project" value="UniProtKB-KW"/>
</dbReference>
<keyword evidence="3" id="KW-0813">Transport</keyword>
<dbReference type="PROSITE" id="PS51847">
    <property type="entry name" value="SMP"/>
    <property type="match status" value="1"/>
</dbReference>
<dbReference type="PRINTS" id="PR00360">
    <property type="entry name" value="C2DOMAIN"/>
</dbReference>
<feature type="transmembrane region" description="Helical" evidence="12">
    <location>
        <begin position="7"/>
        <end position="31"/>
    </location>
</feature>
<keyword evidence="9" id="KW-0445">Lipid transport</keyword>
<dbReference type="SMART" id="SM00239">
    <property type="entry name" value="C2"/>
    <property type="match status" value="2"/>
</dbReference>
<evidence type="ECO:0000256" key="6">
    <source>
        <dbReference type="ARBA" id="ARBA00022737"/>
    </source>
</evidence>
<dbReference type="CDD" id="cd21677">
    <property type="entry name" value="SMP_SYT"/>
    <property type="match status" value="1"/>
</dbReference>
<sequence length="535" mass="60692">MGFFSTVFGLFGFGIGIVFGLVCGYFIFIYWQSTEVKEPIIKPLGELDSESIQKLLPEIPLWVKNPDYDRVDWLNRFVGELWPYLNKAICKIIKETTKPMIDEYSAKYKIDSVEFECLTLGNLPPTLHGIKAYDTQESEIILEPVLKWAGNPNILVRVKAYGIQATVQLVDLQVSAIARVTLKPLVPIFPCFSKIVVSLMEKPHVDFGLKLVGGDLMAIPGLYGFVQDIIKDQVANLYLWPKYLEVPILDDSRMAIKKPVGMLKVTIVNCKNLRKADLMGKSDPYVKMSLGEGTLSKKTQKKMSTLNPEWNETHSLLVQDPSSQALELQVYDWEKVSSHDLLGVQMIQLSSLTPDDWQTHTLNLRKNMDDNDPSNQKPRGQITLNTLYTPFKDEEVIPEEEENEAPPEGTPVGGGCLIVFVHEAEDLEGKHHCNPYVKILYKGHEYKTKAIKKNRDPKWTDGRFEIMCPEAPENDRIKIEVWSKGSSMGLHRHEPLGYVDISLADVVSNKRLNQEYQLIDSRNGKVLVELQWLSG</sequence>
<dbReference type="GO" id="GO:0005783">
    <property type="term" value="C:endoplasmic reticulum"/>
    <property type="evidence" value="ECO:0007669"/>
    <property type="project" value="TreeGrafter"/>
</dbReference>
<feature type="domain" description="C2" evidence="13">
    <location>
        <begin position="240"/>
        <end position="362"/>
    </location>
</feature>
<keyword evidence="8 12" id="KW-1133">Transmembrane helix</keyword>
<protein>
    <submittedName>
        <fullName evidence="15">Uncharacterized protein</fullName>
    </submittedName>
</protein>
<evidence type="ECO:0000259" key="14">
    <source>
        <dbReference type="PROSITE" id="PS51847"/>
    </source>
</evidence>
<keyword evidence="16" id="KW-1185">Reference proteome</keyword>
<dbReference type="AlphaFoldDB" id="A0A8T2UCF6"/>
<evidence type="ECO:0000256" key="9">
    <source>
        <dbReference type="ARBA" id="ARBA00023055"/>
    </source>
</evidence>
<evidence type="ECO:0000256" key="10">
    <source>
        <dbReference type="ARBA" id="ARBA00023121"/>
    </source>
</evidence>
<keyword evidence="5" id="KW-0479">Metal-binding</keyword>
<proteinExistence type="inferred from homology"/>
<dbReference type="PROSITE" id="PS50004">
    <property type="entry name" value="C2"/>
    <property type="match status" value="2"/>
</dbReference>
<evidence type="ECO:0000256" key="1">
    <source>
        <dbReference type="ARBA" id="ARBA00004167"/>
    </source>
</evidence>
<dbReference type="InterPro" id="IPR031468">
    <property type="entry name" value="SMP_LBD"/>
</dbReference>
<dbReference type="GO" id="GO:0046872">
    <property type="term" value="F:metal ion binding"/>
    <property type="evidence" value="ECO:0007669"/>
    <property type="project" value="UniProtKB-KW"/>
</dbReference>
<comment type="caution">
    <text evidence="15">The sequence shown here is derived from an EMBL/GenBank/DDBJ whole genome shotgun (WGS) entry which is preliminary data.</text>
</comment>
<evidence type="ECO:0000256" key="2">
    <source>
        <dbReference type="ARBA" id="ARBA00006996"/>
    </source>
</evidence>
<dbReference type="GO" id="GO:0006869">
    <property type="term" value="P:lipid transport"/>
    <property type="evidence" value="ECO:0007669"/>
    <property type="project" value="UniProtKB-KW"/>
</dbReference>
<reference evidence="15" key="1">
    <citation type="submission" date="2021-08" db="EMBL/GenBank/DDBJ databases">
        <title>WGS assembly of Ceratopteris richardii.</title>
        <authorList>
            <person name="Marchant D.B."/>
            <person name="Chen G."/>
            <person name="Jenkins J."/>
            <person name="Shu S."/>
            <person name="Leebens-Mack J."/>
            <person name="Grimwood J."/>
            <person name="Schmutz J."/>
            <person name="Soltis P."/>
            <person name="Soltis D."/>
            <person name="Chen Z.-H."/>
        </authorList>
    </citation>
    <scope>NUCLEOTIDE SEQUENCE</scope>
    <source>
        <strain evidence="15">Whitten #5841</strain>
        <tissue evidence="15">Leaf</tissue>
    </source>
</reference>
<feature type="domain" description="SMP-LTD" evidence="14">
    <location>
        <begin position="67"/>
        <end position="249"/>
    </location>
</feature>
<dbReference type="EMBL" id="CM035412">
    <property type="protein sequence ID" value="KAH7433637.1"/>
    <property type="molecule type" value="Genomic_DNA"/>
</dbReference>
<dbReference type="Pfam" id="PF17047">
    <property type="entry name" value="SMP_LBD"/>
    <property type="match status" value="1"/>
</dbReference>
<dbReference type="PANTHER" id="PTHR10774">
    <property type="entry name" value="EXTENDED SYNAPTOTAGMIN-RELATED"/>
    <property type="match status" value="1"/>
</dbReference>
<organism evidence="15 16">
    <name type="scientific">Ceratopteris richardii</name>
    <name type="common">Triangle waterfern</name>
    <dbReference type="NCBI Taxonomy" id="49495"/>
    <lineage>
        <taxon>Eukaryota</taxon>
        <taxon>Viridiplantae</taxon>
        <taxon>Streptophyta</taxon>
        <taxon>Embryophyta</taxon>
        <taxon>Tracheophyta</taxon>
        <taxon>Polypodiopsida</taxon>
        <taxon>Polypodiidae</taxon>
        <taxon>Polypodiales</taxon>
        <taxon>Pteridineae</taxon>
        <taxon>Pteridaceae</taxon>
        <taxon>Parkerioideae</taxon>
        <taxon>Ceratopteris</taxon>
    </lineage>
</organism>
<keyword evidence="6" id="KW-0677">Repeat</keyword>
<dbReference type="InterPro" id="IPR035892">
    <property type="entry name" value="C2_domain_sf"/>
</dbReference>